<dbReference type="SMART" id="SM00387">
    <property type="entry name" value="HATPase_c"/>
    <property type="match status" value="1"/>
</dbReference>
<accession>A0A8J6IRG6</accession>
<evidence type="ECO:0000259" key="3">
    <source>
        <dbReference type="PROSITE" id="PS50109"/>
    </source>
</evidence>
<dbReference type="PANTHER" id="PTHR45569">
    <property type="entry name" value="SENSOR PROTEIN KDPD"/>
    <property type="match status" value="1"/>
</dbReference>
<comment type="catalytic activity">
    <reaction evidence="1">
        <text>ATP + protein L-histidine = ADP + protein N-phospho-L-histidine.</text>
        <dbReference type="EC" id="2.7.13.3"/>
    </reaction>
</comment>
<evidence type="ECO:0000313" key="5">
    <source>
        <dbReference type="Proteomes" id="UP000601768"/>
    </source>
</evidence>
<comment type="caution">
    <text evidence="4">The sequence shown here is derived from an EMBL/GenBank/DDBJ whole genome shotgun (WGS) entry which is preliminary data.</text>
</comment>
<dbReference type="PROSITE" id="PS50109">
    <property type="entry name" value="HIS_KIN"/>
    <property type="match status" value="1"/>
</dbReference>
<evidence type="ECO:0000256" key="1">
    <source>
        <dbReference type="ARBA" id="ARBA00000085"/>
    </source>
</evidence>
<dbReference type="SUPFAM" id="SSF55874">
    <property type="entry name" value="ATPase domain of HSP90 chaperone/DNA topoisomerase II/histidine kinase"/>
    <property type="match status" value="1"/>
</dbReference>
<dbReference type="EMBL" id="JACNEP010000001">
    <property type="protein sequence ID" value="MBC3764445.1"/>
    <property type="molecule type" value="Genomic_DNA"/>
</dbReference>
<dbReference type="EC" id="2.7.13.3" evidence="2"/>
<dbReference type="GO" id="GO:0005886">
    <property type="term" value="C:plasma membrane"/>
    <property type="evidence" value="ECO:0007669"/>
    <property type="project" value="TreeGrafter"/>
</dbReference>
<dbReference type="Pfam" id="PF02518">
    <property type="entry name" value="HATPase_c"/>
    <property type="match status" value="1"/>
</dbReference>
<dbReference type="InterPro" id="IPR036890">
    <property type="entry name" value="HATPase_C_sf"/>
</dbReference>
<dbReference type="Proteomes" id="UP000601768">
    <property type="component" value="Unassembled WGS sequence"/>
</dbReference>
<sequence>MLDFSSVLASAVHDMKNSLCLLLQSIETLSTEVADMDDSVSEQLASIHYEASRLNTSLMHILSLYRAGREQLPINIDEYYMDDLIDEVVATNQMYIDRKKMALNITLQDDLSWYLDNELVCLLLNDILINAIRYSKKNIAISVYTDNNQLCIQVEDDGNGYPQSMLDANASEMQDFDLSTGRTGLGLYFARMIAMSHERNGIQGSIEMENGGYYGGSVFRLKLP</sequence>
<reference evidence="4" key="2">
    <citation type="submission" date="2020-08" db="EMBL/GenBank/DDBJ databases">
        <authorList>
            <person name="Lai Q."/>
        </authorList>
    </citation>
    <scope>NUCLEOTIDE SEQUENCE</scope>
    <source>
        <strain evidence="4">S27-2</strain>
    </source>
</reference>
<gene>
    <name evidence="4" type="ORF">H8B19_01030</name>
</gene>
<organism evidence="4 5">
    <name type="scientific">Neptunicella marina</name>
    <dbReference type="NCBI Taxonomy" id="2125989"/>
    <lineage>
        <taxon>Bacteria</taxon>
        <taxon>Pseudomonadati</taxon>
        <taxon>Pseudomonadota</taxon>
        <taxon>Gammaproteobacteria</taxon>
        <taxon>Alteromonadales</taxon>
        <taxon>Alteromonadaceae</taxon>
        <taxon>Neptunicella</taxon>
    </lineage>
</organism>
<feature type="domain" description="Histidine kinase" evidence="3">
    <location>
        <begin position="10"/>
        <end position="224"/>
    </location>
</feature>
<dbReference type="InterPro" id="IPR004358">
    <property type="entry name" value="Sig_transdc_His_kin-like_C"/>
</dbReference>
<keyword evidence="4" id="KW-0418">Kinase</keyword>
<evidence type="ECO:0000256" key="2">
    <source>
        <dbReference type="ARBA" id="ARBA00012438"/>
    </source>
</evidence>
<dbReference type="GO" id="GO:0000155">
    <property type="term" value="F:phosphorelay sensor kinase activity"/>
    <property type="evidence" value="ECO:0007669"/>
    <property type="project" value="TreeGrafter"/>
</dbReference>
<dbReference type="InterPro" id="IPR052023">
    <property type="entry name" value="Histidine_kinase_KdpD"/>
</dbReference>
<proteinExistence type="predicted"/>
<dbReference type="InterPro" id="IPR003594">
    <property type="entry name" value="HATPase_dom"/>
</dbReference>
<keyword evidence="5" id="KW-1185">Reference proteome</keyword>
<dbReference type="Gene3D" id="3.30.565.10">
    <property type="entry name" value="Histidine kinase-like ATPase, C-terminal domain"/>
    <property type="match status" value="1"/>
</dbReference>
<dbReference type="PANTHER" id="PTHR45569:SF1">
    <property type="entry name" value="SENSOR PROTEIN KDPD"/>
    <property type="match status" value="1"/>
</dbReference>
<dbReference type="AlphaFoldDB" id="A0A8J6IRG6"/>
<protein>
    <recommendedName>
        <fullName evidence="2">histidine kinase</fullName>
        <ecNumber evidence="2">2.7.13.3</ecNumber>
    </recommendedName>
</protein>
<name>A0A8J6IRG6_9ALTE</name>
<keyword evidence="4" id="KW-0808">Transferase</keyword>
<reference evidence="4" key="1">
    <citation type="journal article" date="2018" name="Int. J. Syst. Evol. Microbiol.">
        <title>Neptunicella marina gen. nov., sp. nov., isolated from surface seawater.</title>
        <authorList>
            <person name="Liu X."/>
            <person name="Lai Q."/>
            <person name="Du Y."/>
            <person name="Zhang X."/>
            <person name="Liu Z."/>
            <person name="Sun F."/>
            <person name="Shao Z."/>
        </authorList>
    </citation>
    <scope>NUCLEOTIDE SEQUENCE</scope>
    <source>
        <strain evidence="4">S27-2</strain>
    </source>
</reference>
<dbReference type="RefSeq" id="WP_186504918.1">
    <property type="nucleotide sequence ID" value="NZ_JACNEP010000001.1"/>
</dbReference>
<evidence type="ECO:0000313" key="4">
    <source>
        <dbReference type="EMBL" id="MBC3764445.1"/>
    </source>
</evidence>
<dbReference type="PRINTS" id="PR00344">
    <property type="entry name" value="BCTRLSENSOR"/>
</dbReference>
<dbReference type="InterPro" id="IPR005467">
    <property type="entry name" value="His_kinase_dom"/>
</dbReference>